<dbReference type="Proteomes" id="UP000032458">
    <property type="component" value="Unassembled WGS sequence"/>
</dbReference>
<dbReference type="GO" id="GO:0016740">
    <property type="term" value="F:transferase activity"/>
    <property type="evidence" value="ECO:0007669"/>
    <property type="project" value="UniProtKB-KW"/>
</dbReference>
<evidence type="ECO:0000313" key="2">
    <source>
        <dbReference type="Proteomes" id="UP000032458"/>
    </source>
</evidence>
<comment type="caution">
    <text evidence="1">The sequence shown here is derived from an EMBL/GenBank/DDBJ whole genome shotgun (WGS) entry which is preliminary data.</text>
</comment>
<gene>
    <name evidence="1" type="ORF">SNA_30060</name>
</gene>
<dbReference type="PATRIC" id="fig|1240678.4.peg.6436"/>
<dbReference type="CDD" id="cd14279">
    <property type="entry name" value="CUE"/>
    <property type="match status" value="1"/>
</dbReference>
<accession>A0A0D7CFG7</accession>
<keyword evidence="2" id="KW-1185">Reference proteome</keyword>
<dbReference type="EMBL" id="JRKI01000043">
    <property type="protein sequence ID" value="KIZ14928.1"/>
    <property type="molecule type" value="Genomic_DNA"/>
</dbReference>
<protein>
    <submittedName>
        <fullName evidence="1">Dihydrolipoamide S-succinyltransferase</fullName>
    </submittedName>
</protein>
<reference evidence="1 2" key="1">
    <citation type="submission" date="2014-09" db="EMBL/GenBank/DDBJ databases">
        <title>Draft genome sequence of Streptomyces natalensis ATCC 27448, producer of the antifungal pimaricin.</title>
        <authorList>
            <person name="Mendes M.V."/>
            <person name="Beites T."/>
            <person name="Pires S."/>
            <person name="Santos C.L."/>
            <person name="Moradas-Ferreira P."/>
        </authorList>
    </citation>
    <scope>NUCLEOTIDE SEQUENCE [LARGE SCALE GENOMIC DNA]</scope>
    <source>
        <strain evidence="1 2">ATCC 27448</strain>
    </source>
</reference>
<proteinExistence type="predicted"/>
<evidence type="ECO:0000313" key="1">
    <source>
        <dbReference type="EMBL" id="KIZ14928.1"/>
    </source>
</evidence>
<sequence>MITGAVERALEEHGGDAEAATEALVKQAIPNGMELFEATRVGGNYEHTVYPETLEFLRKKTKDGVDEIWEGRHKWENTQLTERLLDGVTVSVTALDTNASYLSAFKTHLPIGGLRHDPDGGFDPKRSGIYRLPERPTWNHPELPDPIGNRRETGPVLLDGATIRLLIRCHKLGLCAPPHITESWTSGATEGLLEKFRRVLTEARNTAITNGDDITLEYIKAMYSKFVSTIGESSVNRDIRRPDWMHIIRSQAFANLWFKAHRAHKHGLTIVRVRGTDELHITGDTDWRTVFKEGRLTTELKIKDQYTLPRSRKSGH</sequence>
<dbReference type="AlphaFoldDB" id="A0A0D7CFG7"/>
<keyword evidence="1" id="KW-0808">Transferase</keyword>
<name>A0A0D7CFG7_9ACTN</name>
<organism evidence="1 2">
    <name type="scientific">Streptomyces natalensis ATCC 27448</name>
    <dbReference type="NCBI Taxonomy" id="1240678"/>
    <lineage>
        <taxon>Bacteria</taxon>
        <taxon>Bacillati</taxon>
        <taxon>Actinomycetota</taxon>
        <taxon>Actinomycetes</taxon>
        <taxon>Kitasatosporales</taxon>
        <taxon>Streptomycetaceae</taxon>
        <taxon>Streptomyces</taxon>
    </lineage>
</organism>